<feature type="non-terminal residue" evidence="2">
    <location>
        <position position="1"/>
    </location>
</feature>
<dbReference type="AlphaFoldDB" id="A0A061RTY8"/>
<sequence length="183" mass="18117">GGSSNDPGAVGSPGRGLQPPHCLAAAQPRGRADEAQPRDHVAPEARGLGRRGPGLPGGAPEHGAEHGGGLAGVDREPGRAEVRVVQLAEEVDVPSLPCASPPLSLSPAGRGSRRGRPVRTPGLRGATPAAPPRRGASRPPAGRGAAGMGSGSSGCSRCGTPPQAADTAERPPRSHACPSHSQS</sequence>
<feature type="compositionally biased region" description="Low complexity" evidence="1">
    <location>
        <begin position="153"/>
        <end position="162"/>
    </location>
</feature>
<feature type="compositionally biased region" description="Low complexity" evidence="1">
    <location>
        <begin position="94"/>
        <end position="110"/>
    </location>
</feature>
<protein>
    <submittedName>
        <fullName evidence="2">Uncharacterized protein</fullName>
    </submittedName>
</protein>
<feature type="region of interest" description="Disordered" evidence="1">
    <location>
        <begin position="1"/>
        <end position="77"/>
    </location>
</feature>
<gene>
    <name evidence="2" type="ORF">TSPGSL018_26587</name>
</gene>
<dbReference type="EMBL" id="GBEZ01011592">
    <property type="protein sequence ID" value="JAC74209.1"/>
    <property type="molecule type" value="Transcribed_RNA"/>
</dbReference>
<proteinExistence type="predicted"/>
<accession>A0A061RTY8</accession>
<organism evidence="2">
    <name type="scientific">Tetraselmis sp. GSL018</name>
    <dbReference type="NCBI Taxonomy" id="582737"/>
    <lineage>
        <taxon>Eukaryota</taxon>
        <taxon>Viridiplantae</taxon>
        <taxon>Chlorophyta</taxon>
        <taxon>core chlorophytes</taxon>
        <taxon>Chlorodendrophyceae</taxon>
        <taxon>Chlorodendrales</taxon>
        <taxon>Chlorodendraceae</taxon>
        <taxon>Tetraselmis</taxon>
    </lineage>
</organism>
<name>A0A061RTY8_9CHLO</name>
<reference evidence="2" key="1">
    <citation type="submission" date="2014-05" db="EMBL/GenBank/DDBJ databases">
        <title>The transcriptome of the halophilic microalga Tetraselmis sp. GSL018 isolated from the Great Salt Lake, Utah.</title>
        <authorList>
            <person name="Jinkerson R.E."/>
            <person name="D'Adamo S."/>
            <person name="Posewitz M.C."/>
        </authorList>
    </citation>
    <scope>NUCLEOTIDE SEQUENCE</scope>
    <source>
        <strain evidence="2">GSL018</strain>
    </source>
</reference>
<evidence type="ECO:0000313" key="2">
    <source>
        <dbReference type="EMBL" id="JAC74209.1"/>
    </source>
</evidence>
<feature type="compositionally biased region" description="Basic and acidic residues" evidence="1">
    <location>
        <begin position="30"/>
        <end position="43"/>
    </location>
</feature>
<evidence type="ECO:0000256" key="1">
    <source>
        <dbReference type="SAM" id="MobiDB-lite"/>
    </source>
</evidence>
<feature type="compositionally biased region" description="Low complexity" evidence="1">
    <location>
        <begin position="118"/>
        <end position="143"/>
    </location>
</feature>
<feature type="region of interest" description="Disordered" evidence="1">
    <location>
        <begin position="90"/>
        <end position="183"/>
    </location>
</feature>